<evidence type="ECO:0000313" key="2">
    <source>
        <dbReference type="Proteomes" id="UP000580568"/>
    </source>
</evidence>
<keyword evidence="2" id="KW-1185">Reference proteome</keyword>
<dbReference type="RefSeq" id="WP_183276375.1">
    <property type="nucleotide sequence ID" value="NZ_BLZR01000001.1"/>
</dbReference>
<evidence type="ECO:0000313" key="1">
    <source>
        <dbReference type="EMBL" id="GFP74838.1"/>
    </source>
</evidence>
<proteinExistence type="predicted"/>
<accession>A0A6V8SI79</accession>
<dbReference type="AlphaFoldDB" id="A0A6V8SI79"/>
<reference evidence="1 2" key="1">
    <citation type="submission" date="2020-07" db="EMBL/GenBank/DDBJ databases">
        <title>A new beta-1,3-glucan-decomposing anaerobic bacterium isolated from anoxic soil subjected to biological soil disinfestation.</title>
        <authorList>
            <person name="Ueki A."/>
            <person name="Tonouchi A."/>
        </authorList>
    </citation>
    <scope>NUCLEOTIDE SEQUENCE [LARGE SCALE GENOMIC DNA]</scope>
    <source>
        <strain evidence="1 2">TW1</strain>
    </source>
</reference>
<name>A0A6V8SI79_9CLOT</name>
<comment type="caution">
    <text evidence="1">The sequence shown here is derived from an EMBL/GenBank/DDBJ whole genome shotgun (WGS) entry which is preliminary data.</text>
</comment>
<dbReference type="EMBL" id="BLZR01000001">
    <property type="protein sequence ID" value="GFP74838.1"/>
    <property type="molecule type" value="Genomic_DNA"/>
</dbReference>
<protein>
    <submittedName>
        <fullName evidence="1">Uncharacterized protein</fullName>
    </submittedName>
</protein>
<gene>
    <name evidence="1" type="ORF">bsdtw1_00900</name>
</gene>
<sequence length="177" mass="20358">MNIIPKIITTILMSTLLTNLPYDKIDIKKNIPISIGKEQLLHKKDNLITPEQTKAQIELFKQALDEFGATSPEQVISIWVKTEKTRNGVYHYSVACKELKRKIIEDLGAPKDTYWIYGVSSPWLDRYEVISKNKISDTEYIVKLKFFWSTSSGPFNTTENTLKIIQSGDTWCVKEVI</sequence>
<organism evidence="1 2">
    <name type="scientific">Clostridium fungisolvens</name>
    <dbReference type="NCBI Taxonomy" id="1604897"/>
    <lineage>
        <taxon>Bacteria</taxon>
        <taxon>Bacillati</taxon>
        <taxon>Bacillota</taxon>
        <taxon>Clostridia</taxon>
        <taxon>Eubacteriales</taxon>
        <taxon>Clostridiaceae</taxon>
        <taxon>Clostridium</taxon>
    </lineage>
</organism>
<dbReference type="Proteomes" id="UP000580568">
    <property type="component" value="Unassembled WGS sequence"/>
</dbReference>